<organism evidence="1 2">
    <name type="scientific">Ancylostoma ceylanicum</name>
    <dbReference type="NCBI Taxonomy" id="53326"/>
    <lineage>
        <taxon>Eukaryota</taxon>
        <taxon>Metazoa</taxon>
        <taxon>Ecdysozoa</taxon>
        <taxon>Nematoda</taxon>
        <taxon>Chromadorea</taxon>
        <taxon>Rhabditida</taxon>
        <taxon>Rhabditina</taxon>
        <taxon>Rhabditomorpha</taxon>
        <taxon>Strongyloidea</taxon>
        <taxon>Ancylostomatidae</taxon>
        <taxon>Ancylostomatinae</taxon>
        <taxon>Ancylostoma</taxon>
    </lineage>
</organism>
<comment type="caution">
    <text evidence="1">The sequence shown here is derived from an EMBL/GenBank/DDBJ whole genome shotgun (WGS) entry which is preliminary data.</text>
</comment>
<sequence length="84" mass="9509">MASIIGYLMDNTILLDAERQCWFDSLVLPGNAFMNPSLDYPRRVAGRSSFYSVPSSFRNAVSMRSVLTCLLQFLDFTFITTSLQ</sequence>
<dbReference type="EMBL" id="JARK01001520">
    <property type="protein sequence ID" value="EYB93223.1"/>
    <property type="molecule type" value="Genomic_DNA"/>
</dbReference>
<keyword evidence="2" id="KW-1185">Reference proteome</keyword>
<dbReference type="AlphaFoldDB" id="A0A016SR90"/>
<accession>A0A016SR90</accession>
<dbReference type="Proteomes" id="UP000024635">
    <property type="component" value="Unassembled WGS sequence"/>
</dbReference>
<name>A0A016SR90_9BILA</name>
<gene>
    <name evidence="1" type="primary">Acey_s0184.g1006</name>
    <name evidence="1" type="ORF">Y032_0184g1006</name>
</gene>
<evidence type="ECO:0000313" key="1">
    <source>
        <dbReference type="EMBL" id="EYB93223.1"/>
    </source>
</evidence>
<protein>
    <submittedName>
        <fullName evidence="1">Uncharacterized protein</fullName>
    </submittedName>
</protein>
<proteinExistence type="predicted"/>
<evidence type="ECO:0000313" key="2">
    <source>
        <dbReference type="Proteomes" id="UP000024635"/>
    </source>
</evidence>
<reference evidence="2" key="1">
    <citation type="journal article" date="2015" name="Nat. Genet.">
        <title>The genome and transcriptome of the zoonotic hookworm Ancylostoma ceylanicum identify infection-specific gene families.</title>
        <authorList>
            <person name="Schwarz E.M."/>
            <person name="Hu Y."/>
            <person name="Antoshechkin I."/>
            <person name="Miller M.M."/>
            <person name="Sternberg P.W."/>
            <person name="Aroian R.V."/>
        </authorList>
    </citation>
    <scope>NUCLEOTIDE SEQUENCE</scope>
    <source>
        <strain evidence="2">HY135</strain>
    </source>
</reference>